<evidence type="ECO:0000313" key="2">
    <source>
        <dbReference type="EMBL" id="MDV6300180.1"/>
    </source>
</evidence>
<sequence length="133" mass="14097">MTAKHLDSRVRISLYIGVAAVGAILAAWGVITQELVDAILPVVGGVLAVGGGVTAVRNITPADRGHGPEVLEWAAIGRENIPVILDELRRLRETVESQAAEPTGHVPAGAVDYVPEQAPWLPEAYVGEHRLVE</sequence>
<feature type="transmembrane region" description="Helical" evidence="1">
    <location>
        <begin position="12"/>
        <end position="32"/>
    </location>
</feature>
<evidence type="ECO:0000313" key="3">
    <source>
        <dbReference type="Proteomes" id="UP001185873"/>
    </source>
</evidence>
<dbReference type="RefSeq" id="WP_317470728.1">
    <property type="nucleotide sequence ID" value="NZ_JAWLKJ010000003.1"/>
</dbReference>
<dbReference type="EMBL" id="JAWLKJ010000003">
    <property type="protein sequence ID" value="MDV6300180.1"/>
    <property type="molecule type" value="Genomic_DNA"/>
</dbReference>
<reference evidence="2" key="1">
    <citation type="submission" date="2023-10" db="EMBL/GenBank/DDBJ databases">
        <title>Development of a sustainable strategy for remediation of hydrocarbon-contaminated territories based on the waste exchange concept.</title>
        <authorList>
            <person name="Krivoruchko A."/>
        </authorList>
    </citation>
    <scope>NUCLEOTIDE SEQUENCE</scope>
    <source>
        <strain evidence="2">IEGM 1175</strain>
    </source>
</reference>
<organism evidence="2 3">
    <name type="scientific">Dietzia maris</name>
    <dbReference type="NCBI Taxonomy" id="37915"/>
    <lineage>
        <taxon>Bacteria</taxon>
        <taxon>Bacillati</taxon>
        <taxon>Actinomycetota</taxon>
        <taxon>Actinomycetes</taxon>
        <taxon>Mycobacteriales</taxon>
        <taxon>Dietziaceae</taxon>
        <taxon>Dietzia</taxon>
    </lineage>
</organism>
<evidence type="ECO:0008006" key="4">
    <source>
        <dbReference type="Google" id="ProtNLM"/>
    </source>
</evidence>
<feature type="transmembrane region" description="Helical" evidence="1">
    <location>
        <begin position="38"/>
        <end position="56"/>
    </location>
</feature>
<protein>
    <recommendedName>
        <fullName evidence="4">Holin</fullName>
    </recommendedName>
</protein>
<dbReference type="Proteomes" id="UP001185873">
    <property type="component" value="Unassembled WGS sequence"/>
</dbReference>
<accession>A0AAE4TZS6</accession>
<keyword evidence="1" id="KW-0472">Membrane</keyword>
<comment type="caution">
    <text evidence="2">The sequence shown here is derived from an EMBL/GenBank/DDBJ whole genome shotgun (WGS) entry which is preliminary data.</text>
</comment>
<name>A0AAE4TZS6_9ACTN</name>
<keyword evidence="1" id="KW-0812">Transmembrane</keyword>
<evidence type="ECO:0000256" key="1">
    <source>
        <dbReference type="SAM" id="Phobius"/>
    </source>
</evidence>
<gene>
    <name evidence="2" type="ORF">R3P82_13825</name>
</gene>
<keyword evidence="1" id="KW-1133">Transmembrane helix</keyword>
<proteinExistence type="predicted"/>
<dbReference type="AlphaFoldDB" id="A0AAE4TZS6"/>